<evidence type="ECO:0000256" key="6">
    <source>
        <dbReference type="SAM" id="MobiDB-lite"/>
    </source>
</evidence>
<dbReference type="EMBL" id="JARKIF010000012">
    <property type="protein sequence ID" value="KAJ7625939.1"/>
    <property type="molecule type" value="Genomic_DNA"/>
</dbReference>
<comment type="caution">
    <text evidence="8">The sequence shown here is derived from an EMBL/GenBank/DDBJ whole genome shotgun (WGS) entry which is preliminary data.</text>
</comment>
<evidence type="ECO:0000313" key="8">
    <source>
        <dbReference type="EMBL" id="KAJ7625939.1"/>
    </source>
</evidence>
<organism evidence="8 9">
    <name type="scientific">Roridomyces roridus</name>
    <dbReference type="NCBI Taxonomy" id="1738132"/>
    <lineage>
        <taxon>Eukaryota</taxon>
        <taxon>Fungi</taxon>
        <taxon>Dikarya</taxon>
        <taxon>Basidiomycota</taxon>
        <taxon>Agaricomycotina</taxon>
        <taxon>Agaricomycetes</taxon>
        <taxon>Agaricomycetidae</taxon>
        <taxon>Agaricales</taxon>
        <taxon>Marasmiineae</taxon>
        <taxon>Mycenaceae</taxon>
        <taxon>Roridomyces</taxon>
    </lineage>
</organism>
<dbReference type="Gene3D" id="4.10.240.10">
    <property type="entry name" value="Zn(2)-C6 fungal-type DNA-binding domain"/>
    <property type="match status" value="1"/>
</dbReference>
<gene>
    <name evidence="8" type="ORF">FB45DRAFT_1060532</name>
</gene>
<accession>A0AAD7BNN9</accession>
<feature type="compositionally biased region" description="Low complexity" evidence="6">
    <location>
        <begin position="98"/>
        <end position="107"/>
    </location>
</feature>
<feature type="domain" description="Zn(2)-C6 fungal-type" evidence="7">
    <location>
        <begin position="21"/>
        <end position="54"/>
    </location>
</feature>
<keyword evidence="5" id="KW-0539">Nucleus</keyword>
<dbReference type="Pfam" id="PF00172">
    <property type="entry name" value="Zn_clus"/>
    <property type="match status" value="1"/>
</dbReference>
<evidence type="ECO:0000256" key="1">
    <source>
        <dbReference type="ARBA" id="ARBA00004123"/>
    </source>
</evidence>
<comment type="subcellular location">
    <subcellularLocation>
        <location evidence="1">Nucleus</location>
    </subcellularLocation>
</comment>
<evidence type="ECO:0000256" key="5">
    <source>
        <dbReference type="ARBA" id="ARBA00023242"/>
    </source>
</evidence>
<dbReference type="CDD" id="cd12148">
    <property type="entry name" value="fungal_TF_MHR"/>
    <property type="match status" value="1"/>
</dbReference>
<evidence type="ECO:0000313" key="9">
    <source>
        <dbReference type="Proteomes" id="UP001221142"/>
    </source>
</evidence>
<evidence type="ECO:0000256" key="2">
    <source>
        <dbReference type="ARBA" id="ARBA00022723"/>
    </source>
</evidence>
<evidence type="ECO:0000256" key="4">
    <source>
        <dbReference type="ARBA" id="ARBA00023163"/>
    </source>
</evidence>
<dbReference type="InterPro" id="IPR001138">
    <property type="entry name" value="Zn2Cys6_DnaBD"/>
</dbReference>
<dbReference type="PANTHER" id="PTHR47338:SF29">
    <property type="entry name" value="ZN(2)-C6 FUNGAL-TYPE DOMAIN-CONTAINING PROTEIN"/>
    <property type="match status" value="1"/>
</dbReference>
<dbReference type="PANTHER" id="PTHR47338">
    <property type="entry name" value="ZN(II)2CYS6 TRANSCRIPTION FACTOR (EUROFUNG)-RELATED"/>
    <property type="match status" value="1"/>
</dbReference>
<dbReference type="SUPFAM" id="SSF57701">
    <property type="entry name" value="Zn2/Cys6 DNA-binding domain"/>
    <property type="match status" value="1"/>
</dbReference>
<keyword evidence="4" id="KW-0804">Transcription</keyword>
<dbReference type="CDD" id="cd00067">
    <property type="entry name" value="GAL4"/>
    <property type="match status" value="1"/>
</dbReference>
<keyword evidence="3" id="KW-0805">Transcription regulation</keyword>
<sequence length="551" mass="60743">MEKNQISFASNSMTPLQKGKACVNCRRRKIKCDGDKPICGPCAKFSTTFGDCEYSEDGISHAQMLEDQISILQARIEELERPKQSRPSRPSSTRHHSSSSSSQVSSSNMSLGPLLSQFYMQQASRNPEMNSMPAELPFIVLEALVHNFLHHSSCFGFFLDTQAFHDSITHSQGRDLPPVLLNVMYLWGVHLSQDARIKAYEATFLALALRSTAGSLSGTHPRTILHSLQASVLLAYYFIRNARFVEGKYHTSAAVSIAVSSGLQQIRAPQRHGSGLTVGMGAPALRPPRDAGEEGERISAFWTVLTLNNCWAGTDGSPSNVSYEGSSGLKIDTPWPLDRDDYVQFPHLLPLQNTDTIIKFLADVPDYNTSKAAMHAKAGVLFEEATRLATRYRMLKQFESALATLDRKIDAFKTTLPAVQCRDMLVVHMLAHGATIHLHKALAHQNMGSRVKALEAARAMAGVLRQIDVQRIGLIDPVLAPLWTSACLTFISEIKRGRQRMHDAASPSQIQAMTGALHTVIGVMEFFAPFCRLMDVQLAAVRLSYNDAFAG</sequence>
<feature type="region of interest" description="Disordered" evidence="6">
    <location>
        <begin position="80"/>
        <end position="108"/>
    </location>
</feature>
<reference evidence="8" key="1">
    <citation type="submission" date="2023-03" db="EMBL/GenBank/DDBJ databases">
        <title>Massive genome expansion in bonnet fungi (Mycena s.s.) driven by repeated elements and novel gene families across ecological guilds.</title>
        <authorList>
            <consortium name="Lawrence Berkeley National Laboratory"/>
            <person name="Harder C.B."/>
            <person name="Miyauchi S."/>
            <person name="Viragh M."/>
            <person name="Kuo A."/>
            <person name="Thoen E."/>
            <person name="Andreopoulos B."/>
            <person name="Lu D."/>
            <person name="Skrede I."/>
            <person name="Drula E."/>
            <person name="Henrissat B."/>
            <person name="Morin E."/>
            <person name="Kohler A."/>
            <person name="Barry K."/>
            <person name="LaButti K."/>
            <person name="Morin E."/>
            <person name="Salamov A."/>
            <person name="Lipzen A."/>
            <person name="Mereny Z."/>
            <person name="Hegedus B."/>
            <person name="Baldrian P."/>
            <person name="Stursova M."/>
            <person name="Weitz H."/>
            <person name="Taylor A."/>
            <person name="Grigoriev I.V."/>
            <person name="Nagy L.G."/>
            <person name="Martin F."/>
            <person name="Kauserud H."/>
        </authorList>
    </citation>
    <scope>NUCLEOTIDE SEQUENCE</scope>
    <source>
        <strain evidence="8">9284</strain>
    </source>
</reference>
<dbReference type="PROSITE" id="PS50048">
    <property type="entry name" value="ZN2_CY6_FUNGAL_2"/>
    <property type="match status" value="1"/>
</dbReference>
<dbReference type="InterPro" id="IPR050815">
    <property type="entry name" value="TF_fung"/>
</dbReference>
<dbReference type="GO" id="GO:0005634">
    <property type="term" value="C:nucleus"/>
    <property type="evidence" value="ECO:0007669"/>
    <property type="project" value="UniProtKB-SubCell"/>
</dbReference>
<dbReference type="AlphaFoldDB" id="A0AAD7BNN9"/>
<keyword evidence="2" id="KW-0479">Metal-binding</keyword>
<dbReference type="InterPro" id="IPR036864">
    <property type="entry name" value="Zn2-C6_fun-type_DNA-bd_sf"/>
</dbReference>
<keyword evidence="9" id="KW-1185">Reference proteome</keyword>
<dbReference type="GO" id="GO:0008270">
    <property type="term" value="F:zinc ion binding"/>
    <property type="evidence" value="ECO:0007669"/>
    <property type="project" value="InterPro"/>
</dbReference>
<proteinExistence type="predicted"/>
<dbReference type="Proteomes" id="UP001221142">
    <property type="component" value="Unassembled WGS sequence"/>
</dbReference>
<name>A0AAD7BNN9_9AGAR</name>
<dbReference type="GO" id="GO:0000981">
    <property type="term" value="F:DNA-binding transcription factor activity, RNA polymerase II-specific"/>
    <property type="evidence" value="ECO:0007669"/>
    <property type="project" value="InterPro"/>
</dbReference>
<protein>
    <submittedName>
        <fullName evidence="8">Zn(2)-Cys(6) binuclear cluster domain-containing protein</fullName>
    </submittedName>
</protein>
<evidence type="ECO:0000259" key="7">
    <source>
        <dbReference type="PROSITE" id="PS50048"/>
    </source>
</evidence>
<evidence type="ECO:0000256" key="3">
    <source>
        <dbReference type="ARBA" id="ARBA00023015"/>
    </source>
</evidence>
<dbReference type="SMART" id="SM00066">
    <property type="entry name" value="GAL4"/>
    <property type="match status" value="1"/>
</dbReference>